<keyword evidence="4 6" id="KW-0472">Membrane</keyword>
<gene>
    <name evidence="8" type="ORF">BXZ70DRAFT_1066131</name>
</gene>
<evidence type="ECO:0000313" key="8">
    <source>
        <dbReference type="EMBL" id="KAH8094807.1"/>
    </source>
</evidence>
<feature type="region of interest" description="Disordered" evidence="5">
    <location>
        <begin position="28"/>
        <end position="177"/>
    </location>
</feature>
<evidence type="ECO:0000256" key="6">
    <source>
        <dbReference type="SAM" id="Phobius"/>
    </source>
</evidence>
<evidence type="ECO:0000313" key="9">
    <source>
        <dbReference type="Proteomes" id="UP000813824"/>
    </source>
</evidence>
<dbReference type="PANTHER" id="PTHR15549">
    <property type="entry name" value="PAIRED IMMUNOGLOBULIN-LIKE TYPE 2 RECEPTOR"/>
    <property type="match status" value="1"/>
</dbReference>
<evidence type="ECO:0000256" key="5">
    <source>
        <dbReference type="SAM" id="MobiDB-lite"/>
    </source>
</evidence>
<keyword evidence="2 6" id="KW-0812">Transmembrane</keyword>
<accession>A0A8K0UJU1</accession>
<organism evidence="8 9">
    <name type="scientific">Cristinia sonorae</name>
    <dbReference type="NCBI Taxonomy" id="1940300"/>
    <lineage>
        <taxon>Eukaryota</taxon>
        <taxon>Fungi</taxon>
        <taxon>Dikarya</taxon>
        <taxon>Basidiomycota</taxon>
        <taxon>Agaricomycotina</taxon>
        <taxon>Agaricomycetes</taxon>
        <taxon>Agaricomycetidae</taxon>
        <taxon>Agaricales</taxon>
        <taxon>Pleurotineae</taxon>
        <taxon>Stephanosporaceae</taxon>
        <taxon>Cristinia</taxon>
    </lineage>
</organism>
<name>A0A8K0UJU1_9AGAR</name>
<protein>
    <submittedName>
        <fullName evidence="8">Uncharacterized protein</fullName>
    </submittedName>
</protein>
<dbReference type="AlphaFoldDB" id="A0A8K0UJU1"/>
<evidence type="ECO:0000256" key="2">
    <source>
        <dbReference type="ARBA" id="ARBA00022692"/>
    </source>
</evidence>
<evidence type="ECO:0000256" key="3">
    <source>
        <dbReference type="ARBA" id="ARBA00022989"/>
    </source>
</evidence>
<evidence type="ECO:0000256" key="7">
    <source>
        <dbReference type="SAM" id="SignalP"/>
    </source>
</evidence>
<evidence type="ECO:0000256" key="4">
    <source>
        <dbReference type="ARBA" id="ARBA00023136"/>
    </source>
</evidence>
<dbReference type="OrthoDB" id="3258719at2759"/>
<feature type="region of interest" description="Disordered" evidence="5">
    <location>
        <begin position="318"/>
        <end position="366"/>
    </location>
</feature>
<dbReference type="GO" id="GO:0071944">
    <property type="term" value="C:cell periphery"/>
    <property type="evidence" value="ECO:0007669"/>
    <property type="project" value="UniProtKB-ARBA"/>
</dbReference>
<feature type="transmembrane region" description="Helical" evidence="6">
    <location>
        <begin position="187"/>
        <end position="210"/>
    </location>
</feature>
<feature type="compositionally biased region" description="Low complexity" evidence="5">
    <location>
        <begin position="28"/>
        <end position="51"/>
    </location>
</feature>
<keyword evidence="3 6" id="KW-1133">Transmembrane helix</keyword>
<keyword evidence="9" id="KW-1185">Reference proteome</keyword>
<feature type="compositionally biased region" description="Polar residues" evidence="5">
    <location>
        <begin position="136"/>
        <end position="155"/>
    </location>
</feature>
<reference evidence="8" key="1">
    <citation type="journal article" date="2021" name="New Phytol.">
        <title>Evolutionary innovations through gain and loss of genes in the ectomycorrhizal Boletales.</title>
        <authorList>
            <person name="Wu G."/>
            <person name="Miyauchi S."/>
            <person name="Morin E."/>
            <person name="Kuo A."/>
            <person name="Drula E."/>
            <person name="Varga T."/>
            <person name="Kohler A."/>
            <person name="Feng B."/>
            <person name="Cao Y."/>
            <person name="Lipzen A."/>
            <person name="Daum C."/>
            <person name="Hundley H."/>
            <person name="Pangilinan J."/>
            <person name="Johnson J."/>
            <person name="Barry K."/>
            <person name="LaButti K."/>
            <person name="Ng V."/>
            <person name="Ahrendt S."/>
            <person name="Min B."/>
            <person name="Choi I.G."/>
            <person name="Park H."/>
            <person name="Plett J.M."/>
            <person name="Magnuson J."/>
            <person name="Spatafora J.W."/>
            <person name="Nagy L.G."/>
            <person name="Henrissat B."/>
            <person name="Grigoriev I.V."/>
            <person name="Yang Z.L."/>
            <person name="Xu J."/>
            <person name="Martin F.M."/>
        </authorList>
    </citation>
    <scope>NUCLEOTIDE SEQUENCE</scope>
    <source>
        <strain evidence="8">KKN 215</strain>
    </source>
</reference>
<feature type="compositionally biased region" description="Low complexity" evidence="5">
    <location>
        <begin position="64"/>
        <end position="135"/>
    </location>
</feature>
<dbReference type="InterPro" id="IPR051694">
    <property type="entry name" value="Immunoregulatory_rcpt-like"/>
</dbReference>
<dbReference type="Proteomes" id="UP000813824">
    <property type="component" value="Unassembled WGS sequence"/>
</dbReference>
<comment type="caution">
    <text evidence="8">The sequence shown here is derived from an EMBL/GenBank/DDBJ whole genome shotgun (WGS) entry which is preliminary data.</text>
</comment>
<dbReference type="EMBL" id="JAEVFJ010000024">
    <property type="protein sequence ID" value="KAH8094807.1"/>
    <property type="molecule type" value="Genomic_DNA"/>
</dbReference>
<feature type="chain" id="PRO_5035456360" evidence="7">
    <location>
        <begin position="27"/>
        <end position="366"/>
    </location>
</feature>
<evidence type="ECO:0000256" key="1">
    <source>
        <dbReference type="ARBA" id="ARBA00004167"/>
    </source>
</evidence>
<dbReference type="GO" id="GO:0016020">
    <property type="term" value="C:membrane"/>
    <property type="evidence" value="ECO:0007669"/>
    <property type="project" value="UniProtKB-SubCell"/>
</dbReference>
<proteinExistence type="predicted"/>
<feature type="compositionally biased region" description="Polar residues" evidence="5">
    <location>
        <begin position="352"/>
        <end position="366"/>
    </location>
</feature>
<sequence length="366" mass="38045">MRFCSASAVRILTFISLLVLTPHSFAQSTADTTSTTLATTTTSTPVTTTTPTQPPPPPTPTDPPTTTTTPTTTRHTETTPTTTATPTTSTPTTTSTSTSSSTSSSSSSSSSSVSSSTVTSSSTLSSVTTSTPGTTLIANPTRNVATTGRSPTNTLPGIVHPSDDPEDADPESAGATKGTTFWDNKGAVAGTFFAVALAIIGLIVAAVLLWKRRRSRFRDEEDEIYFEKYHEPPVQDSGSPTLGNIPGLGDSSHDIATHARVDAYPDRAIHHGWAPQDDYAHPQAYGMEYPPNTGYGGGQAQASQYAYAGQAGVGVSAQQGYSGQNRTSPGPHPFADPNNVARRGAAPPVGHSYSQDSHSVYSGSAY</sequence>
<keyword evidence="7" id="KW-0732">Signal</keyword>
<feature type="compositionally biased region" description="Pro residues" evidence="5">
    <location>
        <begin position="52"/>
        <end position="63"/>
    </location>
</feature>
<feature type="signal peptide" evidence="7">
    <location>
        <begin position="1"/>
        <end position="26"/>
    </location>
</feature>
<comment type="subcellular location">
    <subcellularLocation>
        <location evidence="1">Membrane</location>
        <topology evidence="1">Single-pass membrane protein</topology>
    </subcellularLocation>
</comment>